<dbReference type="GO" id="GO:0003848">
    <property type="term" value="F:2-amino-4-hydroxy-6-hydroxymethyldihydropteridine diphosphokinase activity"/>
    <property type="evidence" value="ECO:0007669"/>
    <property type="project" value="UniProtKB-EC"/>
</dbReference>
<dbReference type="EMBL" id="FOHA01000002">
    <property type="protein sequence ID" value="SER64559.1"/>
    <property type="molecule type" value="Genomic_DNA"/>
</dbReference>
<evidence type="ECO:0000256" key="6">
    <source>
        <dbReference type="ARBA" id="ARBA00022777"/>
    </source>
</evidence>
<accession>A0A1H9QXK9</accession>
<dbReference type="STRING" id="142588.SAMN04488559_102315"/>
<dbReference type="Gene3D" id="3.30.70.560">
    <property type="entry name" value="7,8-Dihydro-6-hydroxymethylpterin-pyrophosphokinase HPPK"/>
    <property type="match status" value="1"/>
</dbReference>
<dbReference type="GO" id="GO:0016301">
    <property type="term" value="F:kinase activity"/>
    <property type="evidence" value="ECO:0007669"/>
    <property type="project" value="UniProtKB-KW"/>
</dbReference>
<evidence type="ECO:0000313" key="11">
    <source>
        <dbReference type="Proteomes" id="UP000198948"/>
    </source>
</evidence>
<dbReference type="Pfam" id="PF01288">
    <property type="entry name" value="HPPK"/>
    <property type="match status" value="1"/>
</dbReference>
<keyword evidence="7" id="KW-0067">ATP-binding</keyword>
<dbReference type="UniPathway" id="UPA00077">
    <property type="reaction ID" value="UER00155"/>
</dbReference>
<dbReference type="NCBIfam" id="TIGR01498">
    <property type="entry name" value="folK"/>
    <property type="match status" value="1"/>
</dbReference>
<evidence type="ECO:0000256" key="5">
    <source>
        <dbReference type="ARBA" id="ARBA00022741"/>
    </source>
</evidence>
<keyword evidence="11" id="KW-1185">Reference proteome</keyword>
<dbReference type="AlphaFoldDB" id="A0A1H9QXK9"/>
<dbReference type="EC" id="2.7.6.3" evidence="3"/>
<protein>
    <recommendedName>
        <fullName evidence="3">2-amino-4-hydroxy-6-hydroxymethyldihydropteridine diphosphokinase</fullName>
        <ecNumber evidence="3">2.7.6.3</ecNumber>
    </recommendedName>
</protein>
<evidence type="ECO:0000256" key="7">
    <source>
        <dbReference type="ARBA" id="ARBA00022840"/>
    </source>
</evidence>
<dbReference type="CDD" id="cd00483">
    <property type="entry name" value="HPPK"/>
    <property type="match status" value="1"/>
</dbReference>
<gene>
    <name evidence="10" type="ORF">SAMN04488559_102315</name>
</gene>
<keyword evidence="5" id="KW-0547">Nucleotide-binding</keyword>
<evidence type="ECO:0000256" key="2">
    <source>
        <dbReference type="ARBA" id="ARBA00005051"/>
    </source>
</evidence>
<comment type="pathway">
    <text evidence="2">Cofactor biosynthesis; tetrahydrofolate biosynthesis; 2-amino-4-hydroxy-6-hydroxymethyl-7,8-dihydropteridine diphosphate from 7,8-dihydroneopterin triphosphate: step 4/4.</text>
</comment>
<proteinExistence type="predicted"/>
<dbReference type="GO" id="GO:0046654">
    <property type="term" value="P:tetrahydrofolate biosynthetic process"/>
    <property type="evidence" value="ECO:0007669"/>
    <property type="project" value="UniProtKB-UniPathway"/>
</dbReference>
<evidence type="ECO:0000256" key="1">
    <source>
        <dbReference type="ARBA" id="ARBA00000198"/>
    </source>
</evidence>
<dbReference type="SUPFAM" id="SSF55083">
    <property type="entry name" value="6-hydroxymethyl-7,8-dihydropterin pyrophosphokinase, HPPK"/>
    <property type="match status" value="1"/>
</dbReference>
<keyword evidence="4" id="KW-0808">Transferase</keyword>
<evidence type="ECO:0000259" key="9">
    <source>
        <dbReference type="PROSITE" id="PS00794"/>
    </source>
</evidence>
<keyword evidence="6 10" id="KW-0418">Kinase</keyword>
<sequence length="167" mass="18715">MTTGYLALGSNLGDRLLTLKKAVTKLEQTSAIQVVAKSIIYETLPYGDVPQDNYLNAVLRIETALSPLDLLNKTQQIEQELGRVRTIHWGPRTIDIDLLLLGDTTLTSERLILPHKEITKRSFVLIPLADVYVNQTLFGQSLPELIEATGNQQEVWKSKESWESING</sequence>
<evidence type="ECO:0000256" key="3">
    <source>
        <dbReference type="ARBA" id="ARBA00013253"/>
    </source>
</evidence>
<comment type="catalytic activity">
    <reaction evidence="1">
        <text>6-hydroxymethyl-7,8-dihydropterin + ATP = (7,8-dihydropterin-6-yl)methyl diphosphate + AMP + H(+)</text>
        <dbReference type="Rhea" id="RHEA:11412"/>
        <dbReference type="ChEBI" id="CHEBI:15378"/>
        <dbReference type="ChEBI" id="CHEBI:30616"/>
        <dbReference type="ChEBI" id="CHEBI:44841"/>
        <dbReference type="ChEBI" id="CHEBI:72950"/>
        <dbReference type="ChEBI" id="CHEBI:456215"/>
        <dbReference type="EC" id="2.7.6.3"/>
    </reaction>
</comment>
<dbReference type="GO" id="GO:0046656">
    <property type="term" value="P:folic acid biosynthetic process"/>
    <property type="evidence" value="ECO:0007669"/>
    <property type="project" value="UniProtKB-KW"/>
</dbReference>
<dbReference type="Proteomes" id="UP000198948">
    <property type="component" value="Unassembled WGS sequence"/>
</dbReference>
<dbReference type="GO" id="GO:0005524">
    <property type="term" value="F:ATP binding"/>
    <property type="evidence" value="ECO:0007669"/>
    <property type="project" value="UniProtKB-KW"/>
</dbReference>
<evidence type="ECO:0000256" key="8">
    <source>
        <dbReference type="ARBA" id="ARBA00022909"/>
    </source>
</evidence>
<evidence type="ECO:0000256" key="4">
    <source>
        <dbReference type="ARBA" id="ARBA00022679"/>
    </source>
</evidence>
<reference evidence="10 11" key="1">
    <citation type="submission" date="2016-10" db="EMBL/GenBank/DDBJ databases">
        <authorList>
            <person name="de Groot N.N."/>
        </authorList>
    </citation>
    <scope>NUCLEOTIDE SEQUENCE [LARGE SCALE GENOMIC DNA]</scope>
    <source>
        <strain evidence="10 11">DSM 13760</strain>
    </source>
</reference>
<evidence type="ECO:0000313" key="10">
    <source>
        <dbReference type="EMBL" id="SER64559.1"/>
    </source>
</evidence>
<dbReference type="InterPro" id="IPR000550">
    <property type="entry name" value="Hppk"/>
</dbReference>
<dbReference type="PANTHER" id="PTHR43071">
    <property type="entry name" value="2-AMINO-4-HYDROXY-6-HYDROXYMETHYLDIHYDROPTERIDINE PYROPHOSPHOKINASE"/>
    <property type="match status" value="1"/>
</dbReference>
<dbReference type="PROSITE" id="PS00794">
    <property type="entry name" value="HPPK"/>
    <property type="match status" value="1"/>
</dbReference>
<keyword evidence="8" id="KW-0289">Folate biosynthesis</keyword>
<dbReference type="RefSeq" id="WP_092650305.1">
    <property type="nucleotide sequence ID" value="NZ_FOHA01000002.1"/>
</dbReference>
<dbReference type="OrthoDB" id="9808041at2"/>
<dbReference type="PANTHER" id="PTHR43071:SF1">
    <property type="entry name" value="2-AMINO-4-HYDROXY-6-HYDROXYMETHYLDIHYDROPTERIDINE PYROPHOSPHOKINASE"/>
    <property type="match status" value="1"/>
</dbReference>
<feature type="domain" description="7,8-dihydro-6-hydroxymethylpterin-pyrophosphokinase" evidence="9">
    <location>
        <begin position="88"/>
        <end position="99"/>
    </location>
</feature>
<name>A0A1H9QXK9_9LACT</name>
<organism evidence="10 11">
    <name type="scientific">Isobaculum melis</name>
    <dbReference type="NCBI Taxonomy" id="142588"/>
    <lineage>
        <taxon>Bacteria</taxon>
        <taxon>Bacillati</taxon>
        <taxon>Bacillota</taxon>
        <taxon>Bacilli</taxon>
        <taxon>Lactobacillales</taxon>
        <taxon>Carnobacteriaceae</taxon>
        <taxon>Isobaculum</taxon>
    </lineage>
</organism>
<dbReference type="InterPro" id="IPR035907">
    <property type="entry name" value="Hppk_sf"/>
</dbReference>